<dbReference type="Proteomes" id="UP001054945">
    <property type="component" value="Unassembled WGS sequence"/>
</dbReference>
<organism evidence="1 2">
    <name type="scientific">Caerostris extrusa</name>
    <name type="common">Bark spider</name>
    <name type="synonym">Caerostris bankana</name>
    <dbReference type="NCBI Taxonomy" id="172846"/>
    <lineage>
        <taxon>Eukaryota</taxon>
        <taxon>Metazoa</taxon>
        <taxon>Ecdysozoa</taxon>
        <taxon>Arthropoda</taxon>
        <taxon>Chelicerata</taxon>
        <taxon>Arachnida</taxon>
        <taxon>Araneae</taxon>
        <taxon>Araneomorphae</taxon>
        <taxon>Entelegynae</taxon>
        <taxon>Araneoidea</taxon>
        <taxon>Araneidae</taxon>
        <taxon>Caerostris</taxon>
    </lineage>
</organism>
<sequence>MVNGNANGANGNMVILMEICLCNRTLWGVKLNAHSTLVEEGQQKIFQKAPSQWLALIYGQYIDCQITSPRLKGDPFRMVGITSCISSSSSSQD</sequence>
<name>A0AAV4SB49_CAEEX</name>
<proteinExistence type="predicted"/>
<evidence type="ECO:0000313" key="1">
    <source>
        <dbReference type="EMBL" id="GIY30366.1"/>
    </source>
</evidence>
<gene>
    <name evidence="1" type="ORF">CEXT_128491</name>
</gene>
<keyword evidence="2" id="KW-1185">Reference proteome</keyword>
<dbReference type="EMBL" id="BPLR01009215">
    <property type="protein sequence ID" value="GIY30366.1"/>
    <property type="molecule type" value="Genomic_DNA"/>
</dbReference>
<comment type="caution">
    <text evidence="1">The sequence shown here is derived from an EMBL/GenBank/DDBJ whole genome shotgun (WGS) entry which is preliminary data.</text>
</comment>
<protein>
    <submittedName>
        <fullName evidence="1">Uncharacterized protein</fullName>
    </submittedName>
</protein>
<reference evidence="1 2" key="1">
    <citation type="submission" date="2021-06" db="EMBL/GenBank/DDBJ databases">
        <title>Caerostris extrusa draft genome.</title>
        <authorList>
            <person name="Kono N."/>
            <person name="Arakawa K."/>
        </authorList>
    </citation>
    <scope>NUCLEOTIDE SEQUENCE [LARGE SCALE GENOMIC DNA]</scope>
</reference>
<accession>A0AAV4SB49</accession>
<evidence type="ECO:0000313" key="2">
    <source>
        <dbReference type="Proteomes" id="UP001054945"/>
    </source>
</evidence>
<dbReference type="AlphaFoldDB" id="A0AAV4SB49"/>